<protein>
    <submittedName>
        <fullName evidence="6">ABC transporter ATP-binding protein</fullName>
    </submittedName>
</protein>
<evidence type="ECO:0000259" key="5">
    <source>
        <dbReference type="PROSITE" id="PS50893"/>
    </source>
</evidence>
<evidence type="ECO:0000256" key="4">
    <source>
        <dbReference type="ARBA" id="ARBA00022840"/>
    </source>
</evidence>
<keyword evidence="2" id="KW-0813">Transport</keyword>
<comment type="caution">
    <text evidence="6">The sequence shown here is derived from an EMBL/GenBank/DDBJ whole genome shotgun (WGS) entry which is preliminary data.</text>
</comment>
<dbReference type="InterPro" id="IPR003439">
    <property type="entry name" value="ABC_transporter-like_ATP-bd"/>
</dbReference>
<evidence type="ECO:0000256" key="3">
    <source>
        <dbReference type="ARBA" id="ARBA00022741"/>
    </source>
</evidence>
<sequence length="304" mass="33570">MSEMVIETSNLTRRYGKKISVNNLNLHVPKGSIFGFLGPNGAGKTTTIRMLLGLIRPTSGQIRIFNQTLPKHRMQILRRTGSLVESPSYYGHLSGYENLDVIARLLKVPSKRIDEVLGIVRLTSAAKQSVKGYSLGMKQRLGIAAALLGNPDLLILDEPTNGLDPAGIHEIRALIKELPAQYGITVVVSSHLLGEIDQMATHVGIIERGHLLFQDAIEKLREQNSPKLLLQVDKPLEAKRLLQRAGLQVSMDGDILQMPNQGLAATEDVNRRLIQAGISVYRITEQSRSLEDIFLDFVDKEGSL</sequence>
<proteinExistence type="inferred from homology"/>
<dbReference type="GO" id="GO:0005524">
    <property type="term" value="F:ATP binding"/>
    <property type="evidence" value="ECO:0007669"/>
    <property type="project" value="UniProtKB-KW"/>
</dbReference>
<comment type="similarity">
    <text evidence="1">Belongs to the ABC transporter superfamily.</text>
</comment>
<evidence type="ECO:0000313" key="7">
    <source>
        <dbReference type="Proteomes" id="UP001597079"/>
    </source>
</evidence>
<reference evidence="7" key="1">
    <citation type="journal article" date="2019" name="Int. J. Syst. Evol. Microbiol.">
        <title>The Global Catalogue of Microorganisms (GCM) 10K type strain sequencing project: providing services to taxonomists for standard genome sequencing and annotation.</title>
        <authorList>
            <consortium name="The Broad Institute Genomics Platform"/>
            <consortium name="The Broad Institute Genome Sequencing Center for Infectious Disease"/>
            <person name="Wu L."/>
            <person name="Ma J."/>
        </authorList>
    </citation>
    <scope>NUCLEOTIDE SEQUENCE [LARGE SCALE GENOMIC DNA]</scope>
    <source>
        <strain evidence="7">CGMCC 1.12286</strain>
    </source>
</reference>
<organism evidence="6 7">
    <name type="scientific">Alicyclobacillus fodiniaquatilis</name>
    <dbReference type="NCBI Taxonomy" id="1661150"/>
    <lineage>
        <taxon>Bacteria</taxon>
        <taxon>Bacillati</taxon>
        <taxon>Bacillota</taxon>
        <taxon>Bacilli</taxon>
        <taxon>Bacillales</taxon>
        <taxon>Alicyclobacillaceae</taxon>
        <taxon>Alicyclobacillus</taxon>
    </lineage>
</organism>
<evidence type="ECO:0000313" key="6">
    <source>
        <dbReference type="EMBL" id="MFD1677988.1"/>
    </source>
</evidence>
<dbReference type="PANTHER" id="PTHR43335">
    <property type="entry name" value="ABC TRANSPORTER, ATP-BINDING PROTEIN"/>
    <property type="match status" value="1"/>
</dbReference>
<accession>A0ABW4JQX4</accession>
<evidence type="ECO:0000256" key="2">
    <source>
        <dbReference type="ARBA" id="ARBA00022448"/>
    </source>
</evidence>
<gene>
    <name evidence="6" type="ORF">ACFSB2_25300</name>
</gene>
<dbReference type="InterPro" id="IPR027417">
    <property type="entry name" value="P-loop_NTPase"/>
</dbReference>
<dbReference type="SUPFAM" id="SSF52540">
    <property type="entry name" value="P-loop containing nucleoside triphosphate hydrolases"/>
    <property type="match status" value="1"/>
</dbReference>
<dbReference type="EMBL" id="JBHUCX010000099">
    <property type="protein sequence ID" value="MFD1677988.1"/>
    <property type="molecule type" value="Genomic_DNA"/>
</dbReference>
<dbReference type="RefSeq" id="WP_377945933.1">
    <property type="nucleotide sequence ID" value="NZ_JBHUCX010000099.1"/>
</dbReference>
<feature type="domain" description="ABC transporter" evidence="5">
    <location>
        <begin position="6"/>
        <end position="233"/>
    </location>
</feature>
<dbReference type="PROSITE" id="PS00211">
    <property type="entry name" value="ABC_TRANSPORTER_1"/>
    <property type="match status" value="1"/>
</dbReference>
<dbReference type="InterPro" id="IPR017871">
    <property type="entry name" value="ABC_transporter-like_CS"/>
</dbReference>
<dbReference type="PROSITE" id="PS50893">
    <property type="entry name" value="ABC_TRANSPORTER_2"/>
    <property type="match status" value="1"/>
</dbReference>
<dbReference type="Proteomes" id="UP001597079">
    <property type="component" value="Unassembled WGS sequence"/>
</dbReference>
<dbReference type="Gene3D" id="3.40.50.300">
    <property type="entry name" value="P-loop containing nucleotide triphosphate hydrolases"/>
    <property type="match status" value="1"/>
</dbReference>
<keyword evidence="4 6" id="KW-0067">ATP-binding</keyword>
<keyword evidence="7" id="KW-1185">Reference proteome</keyword>
<keyword evidence="3" id="KW-0547">Nucleotide-binding</keyword>
<dbReference type="PANTHER" id="PTHR43335:SF4">
    <property type="entry name" value="ABC TRANSPORTER, ATP-BINDING PROTEIN"/>
    <property type="match status" value="1"/>
</dbReference>
<dbReference type="InterPro" id="IPR003593">
    <property type="entry name" value="AAA+_ATPase"/>
</dbReference>
<evidence type="ECO:0000256" key="1">
    <source>
        <dbReference type="ARBA" id="ARBA00005417"/>
    </source>
</evidence>
<dbReference type="CDD" id="cd03268">
    <property type="entry name" value="ABC_BcrA_bacitracin_resist"/>
    <property type="match status" value="1"/>
</dbReference>
<dbReference type="Pfam" id="PF00005">
    <property type="entry name" value="ABC_tran"/>
    <property type="match status" value="1"/>
</dbReference>
<dbReference type="SMART" id="SM00382">
    <property type="entry name" value="AAA"/>
    <property type="match status" value="1"/>
</dbReference>
<name>A0ABW4JQX4_9BACL</name>